<organism evidence="1 2">
    <name type="scientific">Caerostris extrusa</name>
    <name type="common">Bark spider</name>
    <name type="synonym">Caerostris bankana</name>
    <dbReference type="NCBI Taxonomy" id="172846"/>
    <lineage>
        <taxon>Eukaryota</taxon>
        <taxon>Metazoa</taxon>
        <taxon>Ecdysozoa</taxon>
        <taxon>Arthropoda</taxon>
        <taxon>Chelicerata</taxon>
        <taxon>Arachnida</taxon>
        <taxon>Araneae</taxon>
        <taxon>Araneomorphae</taxon>
        <taxon>Entelegynae</taxon>
        <taxon>Araneoidea</taxon>
        <taxon>Araneidae</taxon>
        <taxon>Caerostris</taxon>
    </lineage>
</organism>
<protein>
    <recommendedName>
        <fullName evidence="3">Ig-like domain-containing protein</fullName>
    </recommendedName>
</protein>
<sequence length="76" mass="8308">MSQKLLPIRDSSSKSSDLRLVVISNGVAILPCETPESSTGVQYNWSKGYVPVVTRSDGELELPTKAILCSRTQGRR</sequence>
<accession>A0AAV4R8T1</accession>
<comment type="caution">
    <text evidence="1">The sequence shown here is derived from an EMBL/GenBank/DDBJ whole genome shotgun (WGS) entry which is preliminary data.</text>
</comment>
<dbReference type="Proteomes" id="UP001054945">
    <property type="component" value="Unassembled WGS sequence"/>
</dbReference>
<gene>
    <name evidence="1" type="ORF">CEXT_765671</name>
</gene>
<dbReference type="EMBL" id="BPLR01007407">
    <property type="protein sequence ID" value="GIY16736.1"/>
    <property type="molecule type" value="Genomic_DNA"/>
</dbReference>
<reference evidence="1 2" key="1">
    <citation type="submission" date="2021-06" db="EMBL/GenBank/DDBJ databases">
        <title>Caerostris extrusa draft genome.</title>
        <authorList>
            <person name="Kono N."/>
            <person name="Arakawa K."/>
        </authorList>
    </citation>
    <scope>NUCLEOTIDE SEQUENCE [LARGE SCALE GENOMIC DNA]</scope>
</reference>
<evidence type="ECO:0008006" key="3">
    <source>
        <dbReference type="Google" id="ProtNLM"/>
    </source>
</evidence>
<evidence type="ECO:0000313" key="2">
    <source>
        <dbReference type="Proteomes" id="UP001054945"/>
    </source>
</evidence>
<keyword evidence="2" id="KW-1185">Reference proteome</keyword>
<evidence type="ECO:0000313" key="1">
    <source>
        <dbReference type="EMBL" id="GIY16736.1"/>
    </source>
</evidence>
<dbReference type="AlphaFoldDB" id="A0AAV4R8T1"/>
<name>A0AAV4R8T1_CAEEX</name>
<proteinExistence type="predicted"/>